<dbReference type="GO" id="GO:0000156">
    <property type="term" value="F:phosphorelay response regulator activity"/>
    <property type="evidence" value="ECO:0007669"/>
    <property type="project" value="TreeGrafter"/>
</dbReference>
<sequence length="206" mass="22793">MLADSLGEGLRAEALAVDIAYDGEAALERLAVHDYDVLILDRDLPKVHGDEVCRQVSGGLLRILMLTASGDVRARVAGLSLGADDYLPKPFDFEELLARVHALGRRARPADPPVLEHAGITVDRGQRQVFRDGRYVPLARKEFGVLYELMRARGSIVSAEDLLEKVWDEHIDPFTNTVRTTMVKLRRKLGEPPVIETVAGSGYRIP</sequence>
<name>A0A7W0CTE2_9ACTN</name>
<evidence type="ECO:0000313" key="7">
    <source>
        <dbReference type="Proteomes" id="UP000530928"/>
    </source>
</evidence>
<evidence type="ECO:0000259" key="4">
    <source>
        <dbReference type="PROSITE" id="PS50110"/>
    </source>
</evidence>
<feature type="DNA-binding region" description="OmpR/PhoB-type" evidence="3">
    <location>
        <begin position="112"/>
        <end position="206"/>
    </location>
</feature>
<dbReference type="PANTHER" id="PTHR48111">
    <property type="entry name" value="REGULATOR OF RPOS"/>
    <property type="match status" value="1"/>
</dbReference>
<dbReference type="GO" id="GO:0032993">
    <property type="term" value="C:protein-DNA complex"/>
    <property type="evidence" value="ECO:0007669"/>
    <property type="project" value="TreeGrafter"/>
</dbReference>
<dbReference type="InterPro" id="IPR039420">
    <property type="entry name" value="WalR-like"/>
</dbReference>
<dbReference type="Gene3D" id="1.10.10.10">
    <property type="entry name" value="Winged helix-like DNA-binding domain superfamily/Winged helix DNA-binding domain"/>
    <property type="match status" value="1"/>
</dbReference>
<protein>
    <submittedName>
        <fullName evidence="6">DNA-binding response OmpR family regulator</fullName>
    </submittedName>
</protein>
<dbReference type="InterPro" id="IPR036388">
    <property type="entry name" value="WH-like_DNA-bd_sf"/>
</dbReference>
<dbReference type="SMART" id="SM00448">
    <property type="entry name" value="REC"/>
    <property type="match status" value="1"/>
</dbReference>
<dbReference type="PROSITE" id="PS50110">
    <property type="entry name" value="RESPONSE_REGULATORY"/>
    <property type="match status" value="1"/>
</dbReference>
<keyword evidence="7" id="KW-1185">Reference proteome</keyword>
<dbReference type="PROSITE" id="PS51755">
    <property type="entry name" value="OMPR_PHOB"/>
    <property type="match status" value="1"/>
</dbReference>
<keyword evidence="1 3" id="KW-0238">DNA-binding</keyword>
<dbReference type="CDD" id="cd00383">
    <property type="entry name" value="trans_reg_C"/>
    <property type="match status" value="1"/>
</dbReference>
<feature type="modified residue" description="4-aspartylphosphate" evidence="2">
    <location>
        <position position="41"/>
    </location>
</feature>
<gene>
    <name evidence="6" type="ORF">HNR30_008225</name>
</gene>
<dbReference type="EMBL" id="JACDUR010000009">
    <property type="protein sequence ID" value="MBA2896834.1"/>
    <property type="molecule type" value="Genomic_DNA"/>
</dbReference>
<dbReference type="Gene3D" id="6.10.250.690">
    <property type="match status" value="1"/>
</dbReference>
<evidence type="ECO:0000256" key="1">
    <source>
        <dbReference type="ARBA" id="ARBA00023125"/>
    </source>
</evidence>
<dbReference type="InterPro" id="IPR011006">
    <property type="entry name" value="CheY-like_superfamily"/>
</dbReference>
<feature type="domain" description="OmpR/PhoB-type" evidence="5">
    <location>
        <begin position="112"/>
        <end position="206"/>
    </location>
</feature>
<keyword evidence="2" id="KW-0597">Phosphoprotein</keyword>
<dbReference type="Proteomes" id="UP000530928">
    <property type="component" value="Unassembled WGS sequence"/>
</dbReference>
<dbReference type="InterPro" id="IPR001789">
    <property type="entry name" value="Sig_transdc_resp-reg_receiver"/>
</dbReference>
<dbReference type="Pfam" id="PF00072">
    <property type="entry name" value="Response_reg"/>
    <property type="match status" value="1"/>
</dbReference>
<dbReference type="GO" id="GO:0006355">
    <property type="term" value="P:regulation of DNA-templated transcription"/>
    <property type="evidence" value="ECO:0007669"/>
    <property type="project" value="InterPro"/>
</dbReference>
<dbReference type="Pfam" id="PF00486">
    <property type="entry name" value="Trans_reg_C"/>
    <property type="match status" value="1"/>
</dbReference>
<dbReference type="GO" id="GO:0000976">
    <property type="term" value="F:transcription cis-regulatory region binding"/>
    <property type="evidence" value="ECO:0007669"/>
    <property type="project" value="TreeGrafter"/>
</dbReference>
<dbReference type="SMART" id="SM00862">
    <property type="entry name" value="Trans_reg_C"/>
    <property type="match status" value="1"/>
</dbReference>
<feature type="domain" description="Response regulatory" evidence="4">
    <location>
        <begin position="1"/>
        <end position="104"/>
    </location>
</feature>
<dbReference type="AlphaFoldDB" id="A0A7W0CTE2"/>
<organism evidence="6 7">
    <name type="scientific">Nonomuraea soli</name>
    <dbReference type="NCBI Taxonomy" id="1032476"/>
    <lineage>
        <taxon>Bacteria</taxon>
        <taxon>Bacillati</taxon>
        <taxon>Actinomycetota</taxon>
        <taxon>Actinomycetes</taxon>
        <taxon>Streptosporangiales</taxon>
        <taxon>Streptosporangiaceae</taxon>
        <taxon>Nonomuraea</taxon>
    </lineage>
</organism>
<proteinExistence type="predicted"/>
<reference evidence="6 7" key="1">
    <citation type="submission" date="2020-07" db="EMBL/GenBank/DDBJ databases">
        <title>Genomic Encyclopedia of Type Strains, Phase IV (KMG-IV): sequencing the most valuable type-strain genomes for metagenomic binning, comparative biology and taxonomic classification.</title>
        <authorList>
            <person name="Goeker M."/>
        </authorList>
    </citation>
    <scope>NUCLEOTIDE SEQUENCE [LARGE SCALE GENOMIC DNA]</scope>
    <source>
        <strain evidence="6 7">DSM 45533</strain>
    </source>
</reference>
<evidence type="ECO:0000259" key="5">
    <source>
        <dbReference type="PROSITE" id="PS51755"/>
    </source>
</evidence>
<dbReference type="Gene3D" id="3.40.50.2300">
    <property type="match status" value="1"/>
</dbReference>
<dbReference type="PANTHER" id="PTHR48111:SF36">
    <property type="entry name" value="TRANSCRIPTIONAL REGULATORY PROTEIN CUTR"/>
    <property type="match status" value="1"/>
</dbReference>
<evidence type="ECO:0000256" key="2">
    <source>
        <dbReference type="PROSITE-ProRule" id="PRU00169"/>
    </source>
</evidence>
<accession>A0A7W0CTE2</accession>
<comment type="caution">
    <text evidence="6">The sequence shown here is derived from an EMBL/GenBank/DDBJ whole genome shotgun (WGS) entry which is preliminary data.</text>
</comment>
<dbReference type="InterPro" id="IPR001867">
    <property type="entry name" value="OmpR/PhoB-type_DNA-bd"/>
</dbReference>
<dbReference type="SUPFAM" id="SSF52172">
    <property type="entry name" value="CheY-like"/>
    <property type="match status" value="1"/>
</dbReference>
<dbReference type="GO" id="GO:0005829">
    <property type="term" value="C:cytosol"/>
    <property type="evidence" value="ECO:0007669"/>
    <property type="project" value="TreeGrafter"/>
</dbReference>
<evidence type="ECO:0000256" key="3">
    <source>
        <dbReference type="PROSITE-ProRule" id="PRU01091"/>
    </source>
</evidence>
<evidence type="ECO:0000313" key="6">
    <source>
        <dbReference type="EMBL" id="MBA2896834.1"/>
    </source>
</evidence>